<name>A0A2U1B6K0_9BACT</name>
<comment type="caution">
    <text evidence="1">The sequence shown here is derived from an EMBL/GenBank/DDBJ whole genome shotgun (WGS) entry which is preliminary data.</text>
</comment>
<dbReference type="GeneID" id="78294609"/>
<keyword evidence="2" id="KW-1185">Reference proteome</keyword>
<dbReference type="AlphaFoldDB" id="A0A2U1B6K0"/>
<gene>
    <name evidence="1" type="ORF">C8D82_10749</name>
</gene>
<proteinExistence type="predicted"/>
<accession>A0A2U1B6K0</accession>
<organism evidence="1 2">
    <name type="scientific">Victivallis vadensis</name>
    <dbReference type="NCBI Taxonomy" id="172901"/>
    <lineage>
        <taxon>Bacteria</taxon>
        <taxon>Pseudomonadati</taxon>
        <taxon>Lentisphaerota</taxon>
        <taxon>Lentisphaeria</taxon>
        <taxon>Victivallales</taxon>
        <taxon>Victivallaceae</taxon>
        <taxon>Victivallis</taxon>
    </lineage>
</organism>
<evidence type="ECO:0000313" key="1">
    <source>
        <dbReference type="EMBL" id="PVY44294.1"/>
    </source>
</evidence>
<protein>
    <submittedName>
        <fullName evidence="1">Uncharacterized protein</fullName>
    </submittedName>
</protein>
<dbReference type="Proteomes" id="UP000245959">
    <property type="component" value="Unassembled WGS sequence"/>
</dbReference>
<evidence type="ECO:0000313" key="2">
    <source>
        <dbReference type="Proteomes" id="UP000245959"/>
    </source>
</evidence>
<reference evidence="1 2" key="1">
    <citation type="submission" date="2018-04" db="EMBL/GenBank/DDBJ databases">
        <title>Genomic Encyclopedia of Type Strains, Phase IV (KMG-IV): sequencing the most valuable type-strain genomes for metagenomic binning, comparative biology and taxonomic classification.</title>
        <authorList>
            <person name="Goeker M."/>
        </authorList>
    </citation>
    <scope>NUCLEOTIDE SEQUENCE [LARGE SCALE GENOMIC DNA]</scope>
    <source>
        <strain evidence="1 2">DSM 14823</strain>
    </source>
</reference>
<dbReference type="OrthoDB" id="9990532at2"/>
<dbReference type="EMBL" id="QEKH01000007">
    <property type="protein sequence ID" value="PVY44294.1"/>
    <property type="molecule type" value="Genomic_DNA"/>
</dbReference>
<dbReference type="RefSeq" id="WP_116883299.1">
    <property type="nucleotide sequence ID" value="NZ_CABMMC010000006.1"/>
</dbReference>
<sequence length="141" mass="16173">MIAAVYDAPPLPERETVPARLLRIEWEEAEPFFRFSRDTLRFREFRLPGFDSRIIRVDRAESPADLVAFSQFLYEHPERRRAALIVIGLAAPDEQMMNAFVELFPDFPLLLPASVSAPLRDYAAMRAEIKGVTLLCGKIHK</sequence>